<proteinExistence type="predicted"/>
<keyword evidence="2" id="KW-1003">Cell membrane</keyword>
<keyword evidence="4 10" id="KW-0812">Transmembrane</keyword>
<keyword evidence="6 10" id="KW-1133">Transmembrane helix</keyword>
<protein>
    <recommendedName>
        <fullName evidence="13">Odorant receptor</fullName>
    </recommendedName>
</protein>
<keyword evidence="7 10" id="KW-0472">Membrane</keyword>
<feature type="transmembrane region" description="Helical" evidence="10">
    <location>
        <begin position="337"/>
        <end position="358"/>
    </location>
</feature>
<dbReference type="Pfam" id="PF02949">
    <property type="entry name" value="7tm_6"/>
    <property type="match status" value="1"/>
</dbReference>
<gene>
    <name evidence="11" type="ORF">EAI_14346</name>
</gene>
<sequence length="446" mass="52294">IRYIFERIQRDWNMLKSQAELKIIKKYAKNARLYTIQFFIMSFFALFGYVVMLYLPTFLDLVYPLNESRPKKLPILSEYFFLDEQDYYYPLLVHQSMVIALGITIVIVTETMNMVCIQHGCGLFEITRFLDYFKSTFNPSYMILLILGVASITINLFRLLQAVTVMNDWEELMASGSFVLGQYGYMFTINYFGQKLNDRSFYVFKMTYEASWYTAPVQAQKFLILMQQKMIKGYILNINSLITASLETFASLRRLMDHIERDWNMLKDKRELDIIGRYTYIGSMCTLSFTIFGAVATIVCILLPFIPIIHDILTPLNISRPRQLLFPGEYYIDQRKYFYVISLYLDLALILIIITLLGTETLYVTHVQHACGLFQIASYRMNQAFDESLSQVYTPEKRTIFVYQRIIEAVHIHKRALESIPHAMVQRPIASTKVTTDYNAKKHKKL</sequence>
<dbReference type="PANTHER" id="PTHR21137">
    <property type="entry name" value="ODORANT RECEPTOR"/>
    <property type="match status" value="1"/>
</dbReference>
<evidence type="ECO:0000256" key="3">
    <source>
        <dbReference type="ARBA" id="ARBA00022606"/>
    </source>
</evidence>
<keyword evidence="5" id="KW-0552">Olfaction</keyword>
<evidence type="ECO:0000256" key="1">
    <source>
        <dbReference type="ARBA" id="ARBA00004651"/>
    </source>
</evidence>
<dbReference type="EMBL" id="GL448258">
    <property type="protein sequence ID" value="EFN85016.1"/>
    <property type="molecule type" value="Genomic_DNA"/>
</dbReference>
<keyword evidence="12" id="KW-1185">Reference proteome</keyword>
<dbReference type="GO" id="GO:0005549">
    <property type="term" value="F:odorant binding"/>
    <property type="evidence" value="ECO:0007669"/>
    <property type="project" value="InterPro"/>
</dbReference>
<dbReference type="OrthoDB" id="6814414at2759"/>
<keyword evidence="8" id="KW-0675">Receptor</keyword>
<organism evidence="12">
    <name type="scientific">Harpegnathos saltator</name>
    <name type="common">Jerdon's jumping ant</name>
    <dbReference type="NCBI Taxonomy" id="610380"/>
    <lineage>
        <taxon>Eukaryota</taxon>
        <taxon>Metazoa</taxon>
        <taxon>Ecdysozoa</taxon>
        <taxon>Arthropoda</taxon>
        <taxon>Hexapoda</taxon>
        <taxon>Insecta</taxon>
        <taxon>Pterygota</taxon>
        <taxon>Neoptera</taxon>
        <taxon>Endopterygota</taxon>
        <taxon>Hymenoptera</taxon>
        <taxon>Apocrita</taxon>
        <taxon>Aculeata</taxon>
        <taxon>Formicoidea</taxon>
        <taxon>Formicidae</taxon>
        <taxon>Ponerinae</taxon>
        <taxon>Ponerini</taxon>
        <taxon>Harpegnathos</taxon>
    </lineage>
</organism>
<evidence type="ECO:0000256" key="2">
    <source>
        <dbReference type="ARBA" id="ARBA00022475"/>
    </source>
</evidence>
<evidence type="ECO:0000256" key="8">
    <source>
        <dbReference type="ARBA" id="ARBA00023170"/>
    </source>
</evidence>
<feature type="transmembrane region" description="Helical" evidence="10">
    <location>
        <begin position="278"/>
        <end position="306"/>
    </location>
</feature>
<dbReference type="GO" id="GO:0004984">
    <property type="term" value="F:olfactory receptor activity"/>
    <property type="evidence" value="ECO:0007669"/>
    <property type="project" value="InterPro"/>
</dbReference>
<comment type="subcellular location">
    <subcellularLocation>
        <location evidence="1">Cell membrane</location>
        <topology evidence="1">Multi-pass membrane protein</topology>
    </subcellularLocation>
</comment>
<dbReference type="Proteomes" id="UP000008237">
    <property type="component" value="Unassembled WGS sequence"/>
</dbReference>
<dbReference type="OMA" id="CYKVDAG"/>
<reference evidence="11 12" key="1">
    <citation type="journal article" date="2010" name="Science">
        <title>Genomic comparison of the ants Camponotus floridanus and Harpegnathos saltator.</title>
        <authorList>
            <person name="Bonasio R."/>
            <person name="Zhang G."/>
            <person name="Ye C."/>
            <person name="Mutti N.S."/>
            <person name="Fang X."/>
            <person name="Qin N."/>
            <person name="Donahue G."/>
            <person name="Yang P."/>
            <person name="Li Q."/>
            <person name="Li C."/>
            <person name="Zhang P."/>
            <person name="Huang Z."/>
            <person name="Berger S.L."/>
            <person name="Reinberg D."/>
            <person name="Wang J."/>
            <person name="Liebig J."/>
        </authorList>
    </citation>
    <scope>NUCLEOTIDE SEQUENCE [LARGE SCALE GENOMIC DNA]</scope>
    <source>
        <strain evidence="11 12">R22 G/1</strain>
    </source>
</reference>
<feature type="transmembrane region" description="Helical" evidence="10">
    <location>
        <begin position="141"/>
        <end position="160"/>
    </location>
</feature>
<evidence type="ECO:0000256" key="6">
    <source>
        <dbReference type="ARBA" id="ARBA00022989"/>
    </source>
</evidence>
<dbReference type="GO" id="GO:0005886">
    <property type="term" value="C:plasma membrane"/>
    <property type="evidence" value="ECO:0007669"/>
    <property type="project" value="UniProtKB-SubCell"/>
</dbReference>
<dbReference type="AlphaFoldDB" id="E2BH10"/>
<evidence type="ECO:0000256" key="5">
    <source>
        <dbReference type="ARBA" id="ARBA00022725"/>
    </source>
</evidence>
<feature type="non-terminal residue" evidence="11">
    <location>
        <position position="1"/>
    </location>
</feature>
<keyword evidence="9" id="KW-0807">Transducer</keyword>
<evidence type="ECO:0000313" key="12">
    <source>
        <dbReference type="Proteomes" id="UP000008237"/>
    </source>
</evidence>
<dbReference type="InParanoid" id="E2BH10"/>
<evidence type="ECO:0000256" key="10">
    <source>
        <dbReference type="SAM" id="Phobius"/>
    </source>
</evidence>
<dbReference type="GO" id="GO:0007165">
    <property type="term" value="P:signal transduction"/>
    <property type="evidence" value="ECO:0007669"/>
    <property type="project" value="UniProtKB-KW"/>
</dbReference>
<evidence type="ECO:0008006" key="13">
    <source>
        <dbReference type="Google" id="ProtNLM"/>
    </source>
</evidence>
<evidence type="ECO:0000256" key="9">
    <source>
        <dbReference type="ARBA" id="ARBA00023224"/>
    </source>
</evidence>
<feature type="transmembrane region" description="Helical" evidence="10">
    <location>
        <begin position="87"/>
        <end position="108"/>
    </location>
</feature>
<keyword evidence="3" id="KW-0716">Sensory transduction</keyword>
<feature type="transmembrane region" description="Helical" evidence="10">
    <location>
        <begin position="33"/>
        <end position="55"/>
    </location>
</feature>
<dbReference type="PANTHER" id="PTHR21137:SF35">
    <property type="entry name" value="ODORANT RECEPTOR 19A-RELATED"/>
    <property type="match status" value="1"/>
</dbReference>
<accession>E2BH10</accession>
<dbReference type="InterPro" id="IPR004117">
    <property type="entry name" value="7tm6_olfct_rcpt"/>
</dbReference>
<feature type="transmembrane region" description="Helical" evidence="10">
    <location>
        <begin position="172"/>
        <end position="192"/>
    </location>
</feature>
<evidence type="ECO:0000313" key="11">
    <source>
        <dbReference type="EMBL" id="EFN85016.1"/>
    </source>
</evidence>
<evidence type="ECO:0000256" key="4">
    <source>
        <dbReference type="ARBA" id="ARBA00022692"/>
    </source>
</evidence>
<evidence type="ECO:0000256" key="7">
    <source>
        <dbReference type="ARBA" id="ARBA00023136"/>
    </source>
</evidence>
<name>E2BH10_HARSA</name>